<dbReference type="Pfam" id="PF01807">
    <property type="entry name" value="Zn_ribbon_DnaG"/>
    <property type="match status" value="1"/>
</dbReference>
<dbReference type="Proteomes" id="UP000230447">
    <property type="component" value="Unassembled WGS sequence"/>
</dbReference>
<dbReference type="GO" id="GO:0003899">
    <property type="term" value="F:DNA-directed RNA polymerase activity"/>
    <property type="evidence" value="ECO:0007669"/>
    <property type="project" value="UniProtKB-UniRule"/>
</dbReference>
<name>A0A2G9ZFH4_9BACT</name>
<dbReference type="InterPro" id="IPR002694">
    <property type="entry name" value="Znf_CHC2"/>
</dbReference>
<sequence>MFQDNVKQIKERLDIVEVVSSYLKLEKTGINMRACCPFHHENKPSFFVSPARQSFKCFGCNKSGDIFTFVQEIEGLEFPEALRILAKKAGIDLQQYKANPELQTKKQRLYEILEIACLFFEKQLEQTKVGNLALEYLKQRGLTDLTVKKFRLGFSPLPKENNWRALSDFLVSRGYQREEVVEAGLAIVSEKTKIPYDRFRARLMFPVFDLNSQVVGFGGRVFEHSTLPNREEIAKYINIQNTPLYDKSRILYGLNFAKMAIRQKDFVILTEGYTDVIMSHQHGFENTIAVSGTALTPYHLQIIKRYTNNILTAFDMDKAGGMATKRSIELAQQAGFEVKVITMQQEKDPADILKENPKEWQKEIDTAKDIMDFYFLGAFNKFDISEAKGKKEIAGILLPEIKKLPSKIAQSHFLQKLTYLLKVSEEAVMEEFKKIIPQKGESSFSANQIVVPETKPIKPAVKSRKQMLEEKALALSIIAPERLEYIDEDDLLFITQPTRSIFQACKDVCEKTPIKSKEEFNAFLDELSKKNPDFKGLIDECVFKAELLEEDDPEFEFQTCLYELRNLNKKTILAQLAKEIALSEQQGDEKKLEELSQKFQLLTRPNVSKKENS</sequence>
<evidence type="ECO:0000256" key="11">
    <source>
        <dbReference type="ARBA" id="ARBA00023163"/>
    </source>
</evidence>
<dbReference type="PANTHER" id="PTHR30313">
    <property type="entry name" value="DNA PRIMASE"/>
    <property type="match status" value="1"/>
</dbReference>
<dbReference type="InterPro" id="IPR019475">
    <property type="entry name" value="DNA_primase_DnaB-bd"/>
</dbReference>
<evidence type="ECO:0000256" key="1">
    <source>
        <dbReference type="ARBA" id="ARBA00022478"/>
    </source>
</evidence>
<dbReference type="InterPro" id="IPR006171">
    <property type="entry name" value="TOPRIM_dom"/>
</dbReference>
<dbReference type="InterPro" id="IPR050219">
    <property type="entry name" value="DnaG_primase"/>
</dbReference>
<dbReference type="EC" id="2.7.7.101" evidence="12"/>
<dbReference type="GO" id="GO:0008270">
    <property type="term" value="F:zinc ion binding"/>
    <property type="evidence" value="ECO:0007669"/>
    <property type="project" value="UniProtKB-UniRule"/>
</dbReference>
<dbReference type="Pfam" id="PF08275">
    <property type="entry name" value="DNAG_N"/>
    <property type="match status" value="1"/>
</dbReference>
<dbReference type="PROSITE" id="PS50880">
    <property type="entry name" value="TOPRIM"/>
    <property type="match status" value="1"/>
</dbReference>
<keyword evidence="8 12" id="KW-0862">Zinc</keyword>
<organism evidence="16 17">
    <name type="scientific">bacterium (Candidatus Gribaldobacteria) CG23_combo_of_CG06-09_8_20_14_all_37_87_8</name>
    <dbReference type="NCBI Taxonomy" id="2014278"/>
    <lineage>
        <taxon>Bacteria</taxon>
        <taxon>Candidatus Gribaldobacteria</taxon>
    </lineage>
</organism>
<evidence type="ECO:0000256" key="13">
    <source>
        <dbReference type="PIRNR" id="PIRNR002811"/>
    </source>
</evidence>
<comment type="catalytic activity">
    <reaction evidence="12">
        <text>ssDNA + n NTP = ssDNA/pppN(pN)n-1 hybrid + (n-1) diphosphate.</text>
        <dbReference type="EC" id="2.7.7.101"/>
    </reaction>
</comment>
<evidence type="ECO:0000256" key="8">
    <source>
        <dbReference type="ARBA" id="ARBA00022833"/>
    </source>
</evidence>
<evidence type="ECO:0000256" key="12">
    <source>
        <dbReference type="HAMAP-Rule" id="MF_00974"/>
    </source>
</evidence>
<evidence type="ECO:0000256" key="9">
    <source>
        <dbReference type="ARBA" id="ARBA00022842"/>
    </source>
</evidence>
<keyword evidence="10 12" id="KW-0238">DNA-binding</keyword>
<comment type="domain">
    <text evidence="12">Contains an N-terminal zinc-binding domain, a central core domain that contains the primase activity, and a C-terminal DnaB-binding domain.</text>
</comment>
<evidence type="ECO:0000256" key="5">
    <source>
        <dbReference type="ARBA" id="ARBA00022705"/>
    </source>
</evidence>
<comment type="function">
    <text evidence="12 13">RNA polymerase that catalyzes the synthesis of short RNA molecules used as primers for DNA polymerase during DNA replication.</text>
</comment>
<keyword evidence="11 12" id="KW-0804">Transcription</keyword>
<comment type="cofactor">
    <cofactor evidence="12 13 14">
        <name>Zn(2+)</name>
        <dbReference type="ChEBI" id="CHEBI:29105"/>
    </cofactor>
    <text evidence="12 13 14">Binds 1 zinc ion per monomer.</text>
</comment>
<gene>
    <name evidence="12" type="primary">dnaG</name>
    <name evidence="16" type="ORF">COX24_00985</name>
</gene>
<evidence type="ECO:0000256" key="10">
    <source>
        <dbReference type="ARBA" id="ARBA00023125"/>
    </source>
</evidence>
<dbReference type="SMART" id="SM00400">
    <property type="entry name" value="ZnF_CHCC"/>
    <property type="match status" value="1"/>
</dbReference>
<comment type="subunit">
    <text evidence="12">Monomer. Interacts with DnaB.</text>
</comment>
<dbReference type="GO" id="GO:0006269">
    <property type="term" value="P:DNA replication, synthesis of primer"/>
    <property type="evidence" value="ECO:0007669"/>
    <property type="project" value="UniProtKB-UniRule"/>
</dbReference>
<dbReference type="GO" id="GO:1990077">
    <property type="term" value="C:primosome complex"/>
    <property type="evidence" value="ECO:0007669"/>
    <property type="project" value="UniProtKB-KW"/>
</dbReference>
<keyword evidence="4 12" id="KW-0548">Nucleotidyltransferase</keyword>
<dbReference type="Pfam" id="PF10410">
    <property type="entry name" value="DnaB_bind"/>
    <property type="match status" value="1"/>
</dbReference>
<dbReference type="Gene3D" id="3.40.1360.10">
    <property type="match status" value="1"/>
</dbReference>
<evidence type="ECO:0000256" key="2">
    <source>
        <dbReference type="ARBA" id="ARBA00022515"/>
    </source>
</evidence>
<dbReference type="Gene3D" id="3.90.980.10">
    <property type="entry name" value="DNA primase, catalytic core, N-terminal domain"/>
    <property type="match status" value="1"/>
</dbReference>
<comment type="similarity">
    <text evidence="12 13">Belongs to the DnaG primase family.</text>
</comment>
<dbReference type="Pfam" id="PF13155">
    <property type="entry name" value="Toprim_2"/>
    <property type="match status" value="1"/>
</dbReference>
<proteinExistence type="inferred from homology"/>
<dbReference type="GO" id="GO:0000428">
    <property type="term" value="C:DNA-directed RNA polymerase complex"/>
    <property type="evidence" value="ECO:0007669"/>
    <property type="project" value="UniProtKB-KW"/>
</dbReference>
<dbReference type="InterPro" id="IPR013264">
    <property type="entry name" value="DNAG_N"/>
</dbReference>
<dbReference type="SUPFAM" id="SSF56731">
    <property type="entry name" value="DNA primase core"/>
    <property type="match status" value="1"/>
</dbReference>
<comment type="caution">
    <text evidence="16">The sequence shown here is derived from an EMBL/GenBank/DDBJ whole genome shotgun (WGS) entry which is preliminary data.</text>
</comment>
<dbReference type="PIRSF" id="PIRSF002811">
    <property type="entry name" value="DnaG"/>
    <property type="match status" value="1"/>
</dbReference>
<keyword evidence="7 12" id="KW-0863">Zinc-finger</keyword>
<evidence type="ECO:0000313" key="16">
    <source>
        <dbReference type="EMBL" id="PIP31907.1"/>
    </source>
</evidence>
<dbReference type="FunFam" id="3.90.580.10:FF:000001">
    <property type="entry name" value="DNA primase"/>
    <property type="match status" value="1"/>
</dbReference>
<keyword evidence="6 12" id="KW-0479">Metal-binding</keyword>
<keyword evidence="2 12" id="KW-0639">Primosome</keyword>
<feature type="zinc finger region" description="CHC2-type" evidence="12 14">
    <location>
        <begin position="36"/>
        <end position="60"/>
    </location>
</feature>
<dbReference type="HAMAP" id="MF_00974">
    <property type="entry name" value="DNA_primase_DnaG"/>
    <property type="match status" value="1"/>
</dbReference>
<evidence type="ECO:0000259" key="15">
    <source>
        <dbReference type="PROSITE" id="PS50880"/>
    </source>
</evidence>
<dbReference type="CDD" id="cd03364">
    <property type="entry name" value="TOPRIM_DnaG_primases"/>
    <property type="match status" value="1"/>
</dbReference>
<evidence type="ECO:0000256" key="3">
    <source>
        <dbReference type="ARBA" id="ARBA00022679"/>
    </source>
</evidence>
<accession>A0A2G9ZFH4</accession>
<keyword evidence="5 12" id="KW-0235">DNA replication</keyword>
<reference evidence="16 17" key="1">
    <citation type="submission" date="2017-09" db="EMBL/GenBank/DDBJ databases">
        <title>Depth-based differentiation of microbial function through sediment-hosted aquifers and enrichment of novel symbionts in the deep terrestrial subsurface.</title>
        <authorList>
            <person name="Probst A.J."/>
            <person name="Ladd B."/>
            <person name="Jarett J.K."/>
            <person name="Geller-Mcgrath D.E."/>
            <person name="Sieber C.M."/>
            <person name="Emerson J.B."/>
            <person name="Anantharaman K."/>
            <person name="Thomas B.C."/>
            <person name="Malmstrom R."/>
            <person name="Stieglmeier M."/>
            <person name="Klingl A."/>
            <person name="Woyke T."/>
            <person name="Ryan C.M."/>
            <person name="Banfield J.F."/>
        </authorList>
    </citation>
    <scope>NUCLEOTIDE SEQUENCE [LARGE SCALE GENOMIC DNA]</scope>
    <source>
        <strain evidence="16">CG23_combo_of_CG06-09_8_20_14_all_37_87_8</strain>
    </source>
</reference>
<dbReference type="InterPro" id="IPR006295">
    <property type="entry name" value="DNA_primase_DnaG"/>
</dbReference>
<feature type="domain" description="Toprim" evidence="15">
    <location>
        <begin position="265"/>
        <end position="346"/>
    </location>
</feature>
<dbReference type="AlphaFoldDB" id="A0A2G9ZFH4"/>
<dbReference type="InterPro" id="IPR030846">
    <property type="entry name" value="DnaG_bac"/>
</dbReference>
<dbReference type="EMBL" id="PCSB01000020">
    <property type="protein sequence ID" value="PIP31907.1"/>
    <property type="molecule type" value="Genomic_DNA"/>
</dbReference>
<keyword evidence="1 12" id="KW-0240">DNA-directed RNA polymerase</keyword>
<evidence type="ECO:0000256" key="4">
    <source>
        <dbReference type="ARBA" id="ARBA00022695"/>
    </source>
</evidence>
<dbReference type="Gene3D" id="3.90.580.10">
    <property type="entry name" value="Zinc finger, CHC2-type domain"/>
    <property type="match status" value="1"/>
</dbReference>
<protein>
    <recommendedName>
        <fullName evidence="12 13">DNA primase</fullName>
        <ecNumber evidence="12">2.7.7.101</ecNumber>
    </recommendedName>
</protein>
<keyword evidence="3 12" id="KW-0808">Transferase</keyword>
<dbReference type="SMART" id="SM00493">
    <property type="entry name" value="TOPRIM"/>
    <property type="match status" value="1"/>
</dbReference>
<evidence type="ECO:0000313" key="17">
    <source>
        <dbReference type="Proteomes" id="UP000230447"/>
    </source>
</evidence>
<dbReference type="SUPFAM" id="SSF57783">
    <property type="entry name" value="Zinc beta-ribbon"/>
    <property type="match status" value="1"/>
</dbReference>
<dbReference type="InterPro" id="IPR034151">
    <property type="entry name" value="TOPRIM_DnaG_bac"/>
</dbReference>
<dbReference type="InterPro" id="IPR037068">
    <property type="entry name" value="DNA_primase_core_N_sf"/>
</dbReference>
<dbReference type="NCBIfam" id="TIGR01391">
    <property type="entry name" value="dnaG"/>
    <property type="match status" value="1"/>
</dbReference>
<dbReference type="GO" id="GO:0005737">
    <property type="term" value="C:cytoplasm"/>
    <property type="evidence" value="ECO:0007669"/>
    <property type="project" value="TreeGrafter"/>
</dbReference>
<evidence type="ECO:0000256" key="6">
    <source>
        <dbReference type="ARBA" id="ARBA00022723"/>
    </source>
</evidence>
<evidence type="ECO:0000256" key="14">
    <source>
        <dbReference type="PIRSR" id="PIRSR002811-1"/>
    </source>
</evidence>
<dbReference type="PANTHER" id="PTHR30313:SF2">
    <property type="entry name" value="DNA PRIMASE"/>
    <property type="match status" value="1"/>
</dbReference>
<keyword evidence="9" id="KW-0460">Magnesium</keyword>
<dbReference type="InterPro" id="IPR036977">
    <property type="entry name" value="DNA_primase_Znf_CHC2"/>
</dbReference>
<evidence type="ECO:0000256" key="7">
    <source>
        <dbReference type="ARBA" id="ARBA00022771"/>
    </source>
</evidence>
<dbReference type="GO" id="GO:0003677">
    <property type="term" value="F:DNA binding"/>
    <property type="evidence" value="ECO:0007669"/>
    <property type="project" value="UniProtKB-KW"/>
</dbReference>